<dbReference type="Proteomes" id="UP000502823">
    <property type="component" value="Unassembled WGS sequence"/>
</dbReference>
<dbReference type="InterPro" id="IPR008011">
    <property type="entry name" value="Complex1_LYR_dom"/>
</dbReference>
<gene>
    <name evidence="2" type="ORF">Cfor_08457</name>
</gene>
<evidence type="ECO:0000313" key="3">
    <source>
        <dbReference type="Proteomes" id="UP000502823"/>
    </source>
</evidence>
<dbReference type="EMBL" id="BLKM01000085">
    <property type="protein sequence ID" value="GFG28838.1"/>
    <property type="molecule type" value="Genomic_DNA"/>
</dbReference>
<organism evidence="2 3">
    <name type="scientific">Coptotermes formosanus</name>
    <name type="common">Formosan subterranean termite</name>
    <dbReference type="NCBI Taxonomy" id="36987"/>
    <lineage>
        <taxon>Eukaryota</taxon>
        <taxon>Metazoa</taxon>
        <taxon>Ecdysozoa</taxon>
        <taxon>Arthropoda</taxon>
        <taxon>Hexapoda</taxon>
        <taxon>Insecta</taxon>
        <taxon>Pterygota</taxon>
        <taxon>Neoptera</taxon>
        <taxon>Polyneoptera</taxon>
        <taxon>Dictyoptera</taxon>
        <taxon>Blattodea</taxon>
        <taxon>Blattoidea</taxon>
        <taxon>Termitoidae</taxon>
        <taxon>Rhinotermitidae</taxon>
        <taxon>Coptotermes</taxon>
    </lineage>
</organism>
<proteinExistence type="predicted"/>
<feature type="domain" description="Complex 1 LYR protein" evidence="1">
    <location>
        <begin position="7"/>
        <end position="56"/>
    </location>
</feature>
<dbReference type="CDD" id="cd20272">
    <property type="entry name" value="Complex1_LYR_MIEF1-MP"/>
    <property type="match status" value="1"/>
</dbReference>
<dbReference type="OrthoDB" id="277888at2759"/>
<sequence length="112" mass="13018">MTVPTGRQVLQLYRDLLRYGQQLQFTDKDYFARRIRKEFKQAKNIESAEDINFYYQVSWGDEILNIGSETSAVTDGDLAKKSLWKIVWAEEDLWQLKNIGVTGSTPHYPKVG</sequence>
<dbReference type="InParanoid" id="A0A6L2PEM9"/>
<evidence type="ECO:0000313" key="2">
    <source>
        <dbReference type="EMBL" id="GFG28838.1"/>
    </source>
</evidence>
<reference evidence="3" key="1">
    <citation type="submission" date="2020-01" db="EMBL/GenBank/DDBJ databases">
        <title>Draft genome sequence of the Termite Coptotermes fromosanus.</title>
        <authorList>
            <person name="Itakura S."/>
            <person name="Yosikawa Y."/>
            <person name="Umezawa K."/>
        </authorList>
    </citation>
    <scope>NUCLEOTIDE SEQUENCE [LARGE SCALE GENOMIC DNA]</scope>
</reference>
<evidence type="ECO:0000259" key="1">
    <source>
        <dbReference type="Pfam" id="PF05347"/>
    </source>
</evidence>
<dbReference type="Pfam" id="PF05347">
    <property type="entry name" value="Complex1_LYR"/>
    <property type="match status" value="1"/>
</dbReference>
<comment type="caution">
    <text evidence="2">The sequence shown here is derived from an EMBL/GenBank/DDBJ whole genome shotgun (WGS) entry which is preliminary data.</text>
</comment>
<dbReference type="AlphaFoldDB" id="A0A6L2PEM9"/>
<accession>A0A6L2PEM9</accession>
<dbReference type="InterPro" id="IPR045300">
    <property type="entry name" value="Complex1_LYR_MIEF1-MP"/>
</dbReference>
<protein>
    <recommendedName>
        <fullName evidence="1">Complex 1 LYR protein domain-containing protein</fullName>
    </recommendedName>
</protein>
<keyword evidence="3" id="KW-1185">Reference proteome</keyword>
<name>A0A6L2PEM9_COPFO</name>